<gene>
    <name evidence="14" type="ORF">JBS370_LOCUS6862</name>
    <name evidence="13" type="ORF">ZHD862_LOCUS4035</name>
</gene>
<feature type="transmembrane region" description="Helical" evidence="12">
    <location>
        <begin position="51"/>
        <end position="69"/>
    </location>
</feature>
<comment type="caution">
    <text evidence="13">The sequence shown here is derived from an EMBL/GenBank/DDBJ whole genome shotgun (WGS) entry which is preliminary data.</text>
</comment>
<evidence type="ECO:0000313" key="14">
    <source>
        <dbReference type="EMBL" id="CAF3660191.1"/>
    </source>
</evidence>
<comment type="subcellular location">
    <subcellularLocation>
        <location evidence="1">Membrane</location>
        <topology evidence="1">Multi-pass membrane protein</topology>
    </subcellularLocation>
</comment>
<dbReference type="AlphaFoldDB" id="A0A813UV00"/>
<dbReference type="Proteomes" id="UP000663836">
    <property type="component" value="Unassembled WGS sequence"/>
</dbReference>
<keyword evidence="9 11" id="KW-0739">Sodium transport</keyword>
<evidence type="ECO:0000256" key="11">
    <source>
        <dbReference type="RuleBase" id="RU000679"/>
    </source>
</evidence>
<evidence type="ECO:0000256" key="9">
    <source>
        <dbReference type="ARBA" id="ARBA00023201"/>
    </source>
</evidence>
<dbReference type="GO" id="GO:0005886">
    <property type="term" value="C:plasma membrane"/>
    <property type="evidence" value="ECO:0007669"/>
    <property type="project" value="TreeGrafter"/>
</dbReference>
<evidence type="ECO:0000256" key="2">
    <source>
        <dbReference type="ARBA" id="ARBA00022448"/>
    </source>
</evidence>
<evidence type="ECO:0000256" key="7">
    <source>
        <dbReference type="ARBA" id="ARBA00023065"/>
    </source>
</evidence>
<keyword evidence="2 11" id="KW-0813">Transport</keyword>
<dbReference type="Pfam" id="PF00858">
    <property type="entry name" value="ASC"/>
    <property type="match status" value="1"/>
</dbReference>
<comment type="similarity">
    <text evidence="11">Belongs to the amiloride-sensitive sodium channel (TC 1.A.6) family.</text>
</comment>
<evidence type="ECO:0000256" key="1">
    <source>
        <dbReference type="ARBA" id="ARBA00004141"/>
    </source>
</evidence>
<keyword evidence="8 12" id="KW-0472">Membrane</keyword>
<evidence type="ECO:0000256" key="3">
    <source>
        <dbReference type="ARBA" id="ARBA00022461"/>
    </source>
</evidence>
<evidence type="ECO:0000256" key="8">
    <source>
        <dbReference type="ARBA" id="ARBA00023136"/>
    </source>
</evidence>
<dbReference type="EMBL" id="CAJNOT010000093">
    <property type="protein sequence ID" value="CAF0834262.1"/>
    <property type="molecule type" value="Genomic_DNA"/>
</dbReference>
<keyword evidence="7 11" id="KW-0406">Ion transport</keyword>
<dbReference type="Gene3D" id="1.10.287.770">
    <property type="entry name" value="YojJ-like"/>
    <property type="match status" value="1"/>
</dbReference>
<keyword evidence="4 11" id="KW-0812">Transmembrane</keyword>
<dbReference type="Gene3D" id="2.60.470.10">
    <property type="entry name" value="Acid-sensing ion channels like domains"/>
    <property type="match status" value="1"/>
</dbReference>
<evidence type="ECO:0000256" key="6">
    <source>
        <dbReference type="ARBA" id="ARBA00023053"/>
    </source>
</evidence>
<evidence type="ECO:0000256" key="12">
    <source>
        <dbReference type="SAM" id="Phobius"/>
    </source>
</evidence>
<name>A0A813UV00_9BILA</name>
<dbReference type="PRINTS" id="PR01078">
    <property type="entry name" value="AMINACHANNEL"/>
</dbReference>
<evidence type="ECO:0000256" key="5">
    <source>
        <dbReference type="ARBA" id="ARBA00022989"/>
    </source>
</evidence>
<dbReference type="PANTHER" id="PTHR11690">
    <property type="entry name" value="AMILORIDE-SENSITIVE SODIUM CHANNEL-RELATED"/>
    <property type="match status" value="1"/>
</dbReference>
<protein>
    <submittedName>
        <fullName evidence="13">Uncharacterized protein</fullName>
    </submittedName>
</protein>
<dbReference type="GO" id="GO:0015280">
    <property type="term" value="F:ligand-gated sodium channel activity"/>
    <property type="evidence" value="ECO:0007669"/>
    <property type="project" value="TreeGrafter"/>
</dbReference>
<reference evidence="13" key="1">
    <citation type="submission" date="2021-02" db="EMBL/GenBank/DDBJ databases">
        <authorList>
            <person name="Nowell W R."/>
        </authorList>
    </citation>
    <scope>NUCLEOTIDE SEQUENCE</scope>
</reference>
<keyword evidence="6" id="KW-0915">Sodium</keyword>
<accession>A0A813UV00</accession>
<evidence type="ECO:0000256" key="4">
    <source>
        <dbReference type="ARBA" id="ARBA00022692"/>
    </source>
</evidence>
<keyword evidence="3 11" id="KW-0894">Sodium channel</keyword>
<dbReference type="Proteomes" id="UP000663864">
    <property type="component" value="Unassembled WGS sequence"/>
</dbReference>
<dbReference type="PANTHER" id="PTHR11690:SF248">
    <property type="entry name" value="PICKPOCKET 17, ISOFORM A"/>
    <property type="match status" value="1"/>
</dbReference>
<evidence type="ECO:0000313" key="15">
    <source>
        <dbReference type="Proteomes" id="UP000663864"/>
    </source>
</evidence>
<proteinExistence type="inferred from homology"/>
<keyword evidence="10 11" id="KW-0407">Ion channel</keyword>
<evidence type="ECO:0000313" key="13">
    <source>
        <dbReference type="EMBL" id="CAF0834262.1"/>
    </source>
</evidence>
<sequence>MMNTIFVIDTNTNRKRRQAGRRRSIVREFALNTSIHGIPGIARSQSIHNTIFWWISFTIFTGITFYFVTQEIRSYFEYSTQTSVNIVSEWPQHFPAFTICNLAPVRYDRFIEPFLNYTTMLNITNTNDTTSISLLQAKYMADFFQMKINRNESVKEFFFPLSTMLMKCVFNGYSCSAVNFTSFSSSSYGRCYTFNAKLKNINHVHDSNEYGGPGRLNLRFYVHSHQYVPYIREGVGMIAMVHDNAQLPLIDSAGMALATGFKHRITYTKKIVSYLRSPYSTCDEKIPPMMQAMFDNYQGAEYGYSEDICYELCTQVFTYQQCGCINPIQWNTRLIFLPETEEIIMAPLCNTSDKCYVEAAHVFLTSSSLLEKHCSYCPQQCSVTDFNIKSSLWKSPPTWLMDDIKTFVENSEIPLPIDWSTNWRSHIDSSYLSVELVHESSVIENYTQTATMSAVDVLSNVGGQTGLWIGVSFLSIMELAEMVYRLVRYQYHAIRRTHNRTEDDNKV</sequence>
<dbReference type="InterPro" id="IPR001873">
    <property type="entry name" value="ENaC"/>
</dbReference>
<dbReference type="EMBL" id="CAJOBD010000391">
    <property type="protein sequence ID" value="CAF3660191.1"/>
    <property type="molecule type" value="Genomic_DNA"/>
</dbReference>
<organism evidence="13 15">
    <name type="scientific">Rotaria sordida</name>
    <dbReference type="NCBI Taxonomy" id="392033"/>
    <lineage>
        <taxon>Eukaryota</taxon>
        <taxon>Metazoa</taxon>
        <taxon>Spiralia</taxon>
        <taxon>Gnathifera</taxon>
        <taxon>Rotifera</taxon>
        <taxon>Eurotatoria</taxon>
        <taxon>Bdelloidea</taxon>
        <taxon>Philodinida</taxon>
        <taxon>Philodinidae</taxon>
        <taxon>Rotaria</taxon>
    </lineage>
</organism>
<evidence type="ECO:0000256" key="10">
    <source>
        <dbReference type="ARBA" id="ARBA00023303"/>
    </source>
</evidence>
<keyword evidence="5 12" id="KW-1133">Transmembrane helix</keyword>